<evidence type="ECO:0000313" key="8">
    <source>
        <dbReference type="Proteomes" id="UP000199403"/>
    </source>
</evidence>
<evidence type="ECO:0000256" key="6">
    <source>
        <dbReference type="RuleBase" id="RU365089"/>
    </source>
</evidence>
<dbReference type="EMBL" id="FNZH01000005">
    <property type="protein sequence ID" value="SEJ54497.1"/>
    <property type="molecule type" value="Genomic_DNA"/>
</dbReference>
<gene>
    <name evidence="7" type="ORF">SAMN05192553_1051</name>
</gene>
<accession>A0A1H6ZSC4</accession>
<dbReference type="GO" id="GO:0004803">
    <property type="term" value="F:transposase activity"/>
    <property type="evidence" value="ECO:0007669"/>
    <property type="project" value="UniProtKB-UniRule"/>
</dbReference>
<sequence>MSTYFDYSPSIRRLIYTTNTVEGFHRQVRKVTKSKGAFTSDMALMKLVYLVTRRIEKKWASPLQNWGLTVQQLAIRFEGRLELDLKTES</sequence>
<dbReference type="Pfam" id="PF00872">
    <property type="entry name" value="Transposase_mut"/>
    <property type="match status" value="1"/>
</dbReference>
<evidence type="ECO:0000256" key="2">
    <source>
        <dbReference type="ARBA" id="ARBA00010961"/>
    </source>
</evidence>
<dbReference type="PANTHER" id="PTHR33217:SF8">
    <property type="entry name" value="MUTATOR FAMILY TRANSPOSASE"/>
    <property type="match status" value="1"/>
</dbReference>
<protein>
    <recommendedName>
        <fullName evidence="6">Mutator family transposase</fullName>
    </recommendedName>
</protein>
<keyword evidence="5 6" id="KW-0233">DNA recombination</keyword>
<comment type="similarity">
    <text evidence="2 6">Belongs to the transposase mutator family.</text>
</comment>
<dbReference type="InterPro" id="IPR001207">
    <property type="entry name" value="Transposase_mutator"/>
</dbReference>
<dbReference type="PANTHER" id="PTHR33217">
    <property type="entry name" value="TRANSPOSASE FOR INSERTION SEQUENCE ELEMENT IS1081"/>
    <property type="match status" value="1"/>
</dbReference>
<organism evidence="7 8">
    <name type="scientific">Cyclobacterium xiamenense</name>
    <dbReference type="NCBI Taxonomy" id="1297121"/>
    <lineage>
        <taxon>Bacteria</taxon>
        <taxon>Pseudomonadati</taxon>
        <taxon>Bacteroidota</taxon>
        <taxon>Cytophagia</taxon>
        <taxon>Cytophagales</taxon>
        <taxon>Cyclobacteriaceae</taxon>
        <taxon>Cyclobacterium</taxon>
    </lineage>
</organism>
<dbReference type="AlphaFoldDB" id="A0A1H6ZSC4"/>
<keyword evidence="8" id="KW-1185">Reference proteome</keyword>
<keyword evidence="3 6" id="KW-0815">Transposition</keyword>
<evidence type="ECO:0000313" key="7">
    <source>
        <dbReference type="EMBL" id="SEJ54497.1"/>
    </source>
</evidence>
<evidence type="ECO:0000256" key="5">
    <source>
        <dbReference type="ARBA" id="ARBA00023172"/>
    </source>
</evidence>
<evidence type="ECO:0000256" key="3">
    <source>
        <dbReference type="ARBA" id="ARBA00022578"/>
    </source>
</evidence>
<dbReference type="GO" id="GO:0003677">
    <property type="term" value="F:DNA binding"/>
    <property type="evidence" value="ECO:0007669"/>
    <property type="project" value="UniProtKB-UniRule"/>
</dbReference>
<evidence type="ECO:0000256" key="1">
    <source>
        <dbReference type="ARBA" id="ARBA00002190"/>
    </source>
</evidence>
<keyword evidence="6" id="KW-0814">Transposable element</keyword>
<evidence type="ECO:0000256" key="4">
    <source>
        <dbReference type="ARBA" id="ARBA00023125"/>
    </source>
</evidence>
<dbReference type="GO" id="GO:0006313">
    <property type="term" value="P:DNA transposition"/>
    <property type="evidence" value="ECO:0007669"/>
    <property type="project" value="UniProtKB-UniRule"/>
</dbReference>
<reference evidence="8" key="1">
    <citation type="submission" date="2016-10" db="EMBL/GenBank/DDBJ databases">
        <authorList>
            <person name="Varghese N."/>
            <person name="Submissions S."/>
        </authorList>
    </citation>
    <scope>NUCLEOTIDE SEQUENCE [LARGE SCALE GENOMIC DNA]</scope>
    <source>
        <strain evidence="8">IBRC-M 10761</strain>
    </source>
</reference>
<dbReference type="STRING" id="1416801.SAMN05192553_1051"/>
<proteinExistence type="inferred from homology"/>
<name>A0A1H6ZSC4_9BACT</name>
<keyword evidence="4 6" id="KW-0238">DNA-binding</keyword>
<dbReference type="Proteomes" id="UP000199403">
    <property type="component" value="Unassembled WGS sequence"/>
</dbReference>
<comment type="function">
    <text evidence="1 6">Required for the transposition of the insertion element.</text>
</comment>